<sequence length="247" mass="27681">MLLIVGAILILIYFIYSSSQTSPVKNKGDVEIDANEIQFTLPTNIEKKAADLDKPVLLPREDHMRAFPYMGYAAHINDKGYMPTIRNKSRSGHKKSSYIGGIRGHFGKSNWSDQFDHNNNIIGASQTGDNDKFLPIDESNGRLAIFKSRGRATCGSNQHCEPEDLFDVDKYLPQEVNDDWWEVQKEPISVKNRHLINIAKPIGINTIGTSLRNASYDIRGAPSVPKTVVSPWLNSAIEPDVNIKPLY</sequence>
<evidence type="ECO:0000259" key="1">
    <source>
        <dbReference type="Pfam" id="PF23983"/>
    </source>
</evidence>
<dbReference type="EMBL" id="MK500401">
    <property type="protein sequence ID" value="QBK88855.1"/>
    <property type="molecule type" value="Genomic_DNA"/>
</dbReference>
<dbReference type="InterPro" id="IPR055730">
    <property type="entry name" value="P11_C"/>
</dbReference>
<accession>A0A481Z195</accession>
<organism evidence="2">
    <name type="scientific">Mimivirus LCMiAC01</name>
    <dbReference type="NCBI Taxonomy" id="2506608"/>
    <lineage>
        <taxon>Viruses</taxon>
        <taxon>Varidnaviria</taxon>
        <taxon>Bamfordvirae</taxon>
        <taxon>Nucleocytoviricota</taxon>
        <taxon>Megaviricetes</taxon>
        <taxon>Imitervirales</taxon>
        <taxon>Mimiviridae</taxon>
        <taxon>Klosneuvirinae</taxon>
    </lineage>
</organism>
<feature type="domain" description="Minor capsid protein P11 C-terminal conserved region" evidence="1">
    <location>
        <begin position="166"/>
        <end position="246"/>
    </location>
</feature>
<dbReference type="Pfam" id="PF23983">
    <property type="entry name" value="P11_C"/>
    <property type="match status" value="1"/>
</dbReference>
<name>A0A481Z195_9VIRU</name>
<protein>
    <recommendedName>
        <fullName evidence="1">Minor capsid protein P11 C-terminal conserved region domain-containing protein</fullName>
    </recommendedName>
</protein>
<proteinExistence type="predicted"/>
<reference evidence="2" key="1">
    <citation type="journal article" date="2019" name="MBio">
        <title>Virus Genomes from Deep Sea Sediments Expand the Ocean Megavirome and Support Independent Origins of Viral Gigantism.</title>
        <authorList>
            <person name="Backstrom D."/>
            <person name="Yutin N."/>
            <person name="Jorgensen S.L."/>
            <person name="Dharamshi J."/>
            <person name="Homa F."/>
            <person name="Zaremba-Niedwiedzka K."/>
            <person name="Spang A."/>
            <person name="Wolf Y.I."/>
            <person name="Koonin E.V."/>
            <person name="Ettema T.J."/>
        </authorList>
    </citation>
    <scope>NUCLEOTIDE SEQUENCE</scope>
</reference>
<gene>
    <name evidence="2" type="ORF">LCMiAC01_05370</name>
</gene>
<evidence type="ECO:0000313" key="2">
    <source>
        <dbReference type="EMBL" id="QBK88855.1"/>
    </source>
</evidence>